<dbReference type="InterPro" id="IPR015421">
    <property type="entry name" value="PyrdxlP-dep_Trfase_major"/>
</dbReference>
<accession>X1V186</accession>
<dbReference type="GO" id="GO:0008483">
    <property type="term" value="F:transaminase activity"/>
    <property type="evidence" value="ECO:0007669"/>
    <property type="project" value="UniProtKB-KW"/>
</dbReference>
<dbReference type="Gene3D" id="3.40.640.10">
    <property type="entry name" value="Type I PLP-dependent aspartate aminotransferase-like (Major domain)"/>
    <property type="match status" value="1"/>
</dbReference>
<feature type="domain" description="Aminotransferase class I/classII large" evidence="4">
    <location>
        <begin position="27"/>
        <end position="129"/>
    </location>
</feature>
<keyword evidence="2" id="KW-0032">Aminotransferase</keyword>
<evidence type="ECO:0000256" key="2">
    <source>
        <dbReference type="ARBA" id="ARBA00022576"/>
    </source>
</evidence>
<name>X1V186_9ZZZZ</name>
<dbReference type="InterPro" id="IPR004839">
    <property type="entry name" value="Aminotransferase_I/II_large"/>
</dbReference>
<reference evidence="5" key="1">
    <citation type="journal article" date="2014" name="Front. Microbiol.">
        <title>High frequency of phylogenetically diverse reductive dehalogenase-homologous genes in deep subseafloor sedimentary metagenomes.</title>
        <authorList>
            <person name="Kawai M."/>
            <person name="Futagami T."/>
            <person name="Toyoda A."/>
            <person name="Takaki Y."/>
            <person name="Nishi S."/>
            <person name="Hori S."/>
            <person name="Arai W."/>
            <person name="Tsubouchi T."/>
            <person name="Morono Y."/>
            <person name="Uchiyama I."/>
            <person name="Ito T."/>
            <person name="Fujiyama A."/>
            <person name="Inagaki F."/>
            <person name="Takami H."/>
        </authorList>
    </citation>
    <scope>NUCLEOTIDE SEQUENCE</scope>
    <source>
        <strain evidence="5">Expedition CK06-06</strain>
    </source>
</reference>
<dbReference type="Gene3D" id="3.90.1150.10">
    <property type="entry name" value="Aspartate Aminotransferase, domain 1"/>
    <property type="match status" value="1"/>
</dbReference>
<dbReference type="AlphaFoldDB" id="X1V186"/>
<dbReference type="InterPro" id="IPR015424">
    <property type="entry name" value="PyrdxlP-dep_Trfase"/>
</dbReference>
<sequence length="132" mass="15041">NRINRLPPYIFVEIEKLKNEKKRQGIDLISLGIGDPDLTTPDLILNEMIKQVRYPENQNYPSSMGEQDFREAVQRWYKVRFNLEFDADNEITNLIGGKEGIANIARAFVNPGDIVLCPSPGYPVYENGATKL</sequence>
<evidence type="ECO:0000259" key="4">
    <source>
        <dbReference type="Pfam" id="PF00155"/>
    </source>
</evidence>
<proteinExistence type="predicted"/>
<dbReference type="EMBL" id="BARW01039908">
    <property type="protein sequence ID" value="GAJ23498.1"/>
    <property type="molecule type" value="Genomic_DNA"/>
</dbReference>
<evidence type="ECO:0000256" key="1">
    <source>
        <dbReference type="ARBA" id="ARBA00001933"/>
    </source>
</evidence>
<evidence type="ECO:0000256" key="3">
    <source>
        <dbReference type="ARBA" id="ARBA00022679"/>
    </source>
</evidence>
<dbReference type="InterPro" id="IPR050881">
    <property type="entry name" value="LL-DAP_aminotransferase"/>
</dbReference>
<evidence type="ECO:0000313" key="5">
    <source>
        <dbReference type="EMBL" id="GAJ23498.1"/>
    </source>
</evidence>
<dbReference type="GO" id="GO:0030170">
    <property type="term" value="F:pyridoxal phosphate binding"/>
    <property type="evidence" value="ECO:0007669"/>
    <property type="project" value="InterPro"/>
</dbReference>
<organism evidence="5">
    <name type="scientific">marine sediment metagenome</name>
    <dbReference type="NCBI Taxonomy" id="412755"/>
    <lineage>
        <taxon>unclassified sequences</taxon>
        <taxon>metagenomes</taxon>
        <taxon>ecological metagenomes</taxon>
    </lineage>
</organism>
<gene>
    <name evidence="5" type="ORF">S12H4_60576</name>
</gene>
<feature type="non-terminal residue" evidence="5">
    <location>
        <position position="1"/>
    </location>
</feature>
<feature type="non-terminal residue" evidence="5">
    <location>
        <position position="132"/>
    </location>
</feature>
<comment type="cofactor">
    <cofactor evidence="1">
        <name>pyridoxal 5'-phosphate</name>
        <dbReference type="ChEBI" id="CHEBI:597326"/>
    </cofactor>
</comment>
<protein>
    <recommendedName>
        <fullName evidence="4">Aminotransferase class I/classII large domain-containing protein</fullName>
    </recommendedName>
</protein>
<dbReference type="CDD" id="cd00609">
    <property type="entry name" value="AAT_like"/>
    <property type="match status" value="1"/>
</dbReference>
<dbReference type="InterPro" id="IPR015422">
    <property type="entry name" value="PyrdxlP-dep_Trfase_small"/>
</dbReference>
<comment type="caution">
    <text evidence="5">The sequence shown here is derived from an EMBL/GenBank/DDBJ whole genome shotgun (WGS) entry which is preliminary data.</text>
</comment>
<dbReference type="PANTHER" id="PTHR42832">
    <property type="entry name" value="AMINO ACID AMINOTRANSFERASE"/>
    <property type="match status" value="1"/>
</dbReference>
<keyword evidence="3" id="KW-0808">Transferase</keyword>
<dbReference type="SUPFAM" id="SSF53383">
    <property type="entry name" value="PLP-dependent transferases"/>
    <property type="match status" value="1"/>
</dbReference>
<dbReference type="Pfam" id="PF00155">
    <property type="entry name" value="Aminotran_1_2"/>
    <property type="match status" value="1"/>
</dbReference>
<dbReference type="PANTHER" id="PTHR42832:SF3">
    <property type="entry name" value="L-GLUTAMINE--4-(METHYLSULFANYL)-2-OXOBUTANOATE AMINOTRANSFERASE"/>
    <property type="match status" value="1"/>
</dbReference>